<proteinExistence type="predicted"/>
<sequence length="448" mass="51127">MVHYFRTHFDFTCHYIDGIIDEWVEFAISKKVEILELDFDTTDKNHDNMFNYDFAYNFDFTRLKKLYLNKVNMRESCQFVVSVYLFGFDLESFTYIGRPIDLRLTRLPKLKNVAMSQELVGLNNNAFHQIASCASSLQALSFKIDRPKQSAKLDSIPRLPNIKKLTLTIVARADNSLLEFASMVNACPNLETFIIECQFVVSVYLFGFDLESFTYIGRPIDLRLTRLPKLKNVAMSQELVGLNNNAFHQIASCASSLQALSFKIDRPKQSAKLDSIPRLPNIKKLTLTIVARADNSLLEFASMVNACPNLETFIIESLPNLETFIIEVLKLSPINDLLNRIITGGRVTMVSPIKRRRKATRIAADHRHAHLKLFQIRGYYGRISDLELAAYMIDNADALKKIVIDPCCQVQKGIKPVKDFSENERAARSYAKRQLQPILPQGVELVVL</sequence>
<organism evidence="1 2">
    <name type="scientific">Smallanthus sonchifolius</name>
    <dbReference type="NCBI Taxonomy" id="185202"/>
    <lineage>
        <taxon>Eukaryota</taxon>
        <taxon>Viridiplantae</taxon>
        <taxon>Streptophyta</taxon>
        <taxon>Embryophyta</taxon>
        <taxon>Tracheophyta</taxon>
        <taxon>Spermatophyta</taxon>
        <taxon>Magnoliopsida</taxon>
        <taxon>eudicotyledons</taxon>
        <taxon>Gunneridae</taxon>
        <taxon>Pentapetalae</taxon>
        <taxon>asterids</taxon>
        <taxon>campanulids</taxon>
        <taxon>Asterales</taxon>
        <taxon>Asteraceae</taxon>
        <taxon>Asteroideae</taxon>
        <taxon>Heliantheae alliance</taxon>
        <taxon>Millerieae</taxon>
        <taxon>Smallanthus</taxon>
    </lineage>
</organism>
<comment type="caution">
    <text evidence="1">The sequence shown here is derived from an EMBL/GenBank/DDBJ whole genome shotgun (WGS) entry which is preliminary data.</text>
</comment>
<evidence type="ECO:0000313" key="2">
    <source>
        <dbReference type="Proteomes" id="UP001056120"/>
    </source>
</evidence>
<gene>
    <name evidence="1" type="ORF">L1987_42556</name>
</gene>
<dbReference type="EMBL" id="CM042031">
    <property type="protein sequence ID" value="KAI3783473.1"/>
    <property type="molecule type" value="Genomic_DNA"/>
</dbReference>
<reference evidence="2" key="1">
    <citation type="journal article" date="2022" name="Mol. Ecol. Resour.">
        <title>The genomes of chicory, endive, great burdock and yacon provide insights into Asteraceae palaeo-polyploidization history and plant inulin production.</title>
        <authorList>
            <person name="Fan W."/>
            <person name="Wang S."/>
            <person name="Wang H."/>
            <person name="Wang A."/>
            <person name="Jiang F."/>
            <person name="Liu H."/>
            <person name="Zhao H."/>
            <person name="Xu D."/>
            <person name="Zhang Y."/>
        </authorList>
    </citation>
    <scope>NUCLEOTIDE SEQUENCE [LARGE SCALE GENOMIC DNA]</scope>
    <source>
        <strain evidence="2">cv. Yunnan</strain>
    </source>
</reference>
<keyword evidence="2" id="KW-1185">Reference proteome</keyword>
<accession>A0ACB9GIZ7</accession>
<name>A0ACB9GIZ7_9ASTR</name>
<reference evidence="1 2" key="2">
    <citation type="journal article" date="2022" name="Mol. Ecol. Resour.">
        <title>The genomes of chicory, endive, great burdock and yacon provide insights into Asteraceae paleo-polyploidization history and plant inulin production.</title>
        <authorList>
            <person name="Fan W."/>
            <person name="Wang S."/>
            <person name="Wang H."/>
            <person name="Wang A."/>
            <person name="Jiang F."/>
            <person name="Liu H."/>
            <person name="Zhao H."/>
            <person name="Xu D."/>
            <person name="Zhang Y."/>
        </authorList>
    </citation>
    <scope>NUCLEOTIDE SEQUENCE [LARGE SCALE GENOMIC DNA]</scope>
    <source>
        <strain evidence="2">cv. Yunnan</strain>
        <tissue evidence="1">Leaves</tissue>
    </source>
</reference>
<dbReference type="Proteomes" id="UP001056120">
    <property type="component" value="Linkage Group LG14"/>
</dbReference>
<evidence type="ECO:0000313" key="1">
    <source>
        <dbReference type="EMBL" id="KAI3783473.1"/>
    </source>
</evidence>
<protein>
    <submittedName>
        <fullName evidence="1">Uncharacterized protein</fullName>
    </submittedName>
</protein>